<evidence type="ECO:0000313" key="2">
    <source>
        <dbReference type="EMBL" id="SEH85844.1"/>
    </source>
</evidence>
<keyword evidence="1" id="KW-0812">Transmembrane</keyword>
<organism evidence="2 3">
    <name type="scientific">Rheinheimera pacifica</name>
    <dbReference type="NCBI Taxonomy" id="173990"/>
    <lineage>
        <taxon>Bacteria</taxon>
        <taxon>Pseudomonadati</taxon>
        <taxon>Pseudomonadota</taxon>
        <taxon>Gammaproteobacteria</taxon>
        <taxon>Chromatiales</taxon>
        <taxon>Chromatiaceae</taxon>
        <taxon>Rheinheimera</taxon>
    </lineage>
</organism>
<dbReference type="InterPro" id="IPR052966">
    <property type="entry name" value="Beta-lactamase_Reg"/>
</dbReference>
<dbReference type="STRING" id="173990.SAMN05660691_01842"/>
<feature type="transmembrane region" description="Helical" evidence="1">
    <location>
        <begin position="51"/>
        <end position="68"/>
    </location>
</feature>
<dbReference type="PANTHER" id="PTHR38684">
    <property type="entry name" value="PROTEIN AMPE"/>
    <property type="match status" value="1"/>
</dbReference>
<keyword evidence="3" id="KW-1185">Reference proteome</keyword>
<evidence type="ECO:0000256" key="1">
    <source>
        <dbReference type="SAM" id="Phobius"/>
    </source>
</evidence>
<reference evidence="3" key="1">
    <citation type="submission" date="2016-10" db="EMBL/GenBank/DDBJ databases">
        <authorList>
            <person name="Varghese N."/>
            <person name="Submissions S."/>
        </authorList>
    </citation>
    <scope>NUCLEOTIDE SEQUENCE [LARGE SCALE GENOMIC DNA]</scope>
    <source>
        <strain evidence="3">DSM 17616</strain>
    </source>
</reference>
<dbReference type="Pfam" id="PF17113">
    <property type="entry name" value="AmpE"/>
    <property type="match status" value="1"/>
</dbReference>
<feature type="transmembrane region" description="Helical" evidence="1">
    <location>
        <begin position="141"/>
        <end position="163"/>
    </location>
</feature>
<dbReference type="GO" id="GO:0005886">
    <property type="term" value="C:plasma membrane"/>
    <property type="evidence" value="ECO:0007669"/>
    <property type="project" value="TreeGrafter"/>
</dbReference>
<sequence length="285" mass="31781">MTLISMLLALIIERLAVRSNKWQASGYCRAYVRFTAGSALSKLSTHSLGQYLWLALPGALVMLVLCLLDSRLVSLVVNTLVLLVAIGCWHYRQLYKQYLNAMDRGDEEAAFITMQQIRTDMGSTREQSSYGQLLIWLNFRYYAAVVFWFLLLGAFGVITYALVRHLQEAVAEEDAAAYAACLGDDNKAVHYVAHWANWFPARLFGLGFALVGHFSRASTALLGYFLDFTASNEQVVVDVATAAEPLPAESINTLDDTSYMVQLAKRNMLFFLAFTAILTLTGWLG</sequence>
<accession>A0A1H6LKF2</accession>
<evidence type="ECO:0000313" key="3">
    <source>
        <dbReference type="Proteomes" id="UP000199371"/>
    </source>
</evidence>
<keyword evidence="1" id="KW-1133">Transmembrane helix</keyword>
<protein>
    <submittedName>
        <fullName evidence="2">AmpE protein</fullName>
    </submittedName>
</protein>
<feature type="transmembrane region" description="Helical" evidence="1">
    <location>
        <begin position="75"/>
        <end position="92"/>
    </location>
</feature>
<feature type="transmembrane region" description="Helical" evidence="1">
    <location>
        <begin position="268"/>
        <end position="284"/>
    </location>
</feature>
<dbReference type="InterPro" id="IPR031347">
    <property type="entry name" value="AmpE"/>
</dbReference>
<dbReference type="OrthoDB" id="9811967at2"/>
<dbReference type="Proteomes" id="UP000199371">
    <property type="component" value="Unassembled WGS sequence"/>
</dbReference>
<gene>
    <name evidence="2" type="ORF">SAMN05660691_01842</name>
</gene>
<keyword evidence="1" id="KW-0472">Membrane</keyword>
<dbReference type="AlphaFoldDB" id="A0A1H6LKF2"/>
<dbReference type="PANTHER" id="PTHR38684:SF1">
    <property type="entry name" value="PROTEIN AMPE"/>
    <property type="match status" value="1"/>
</dbReference>
<dbReference type="GO" id="GO:0046677">
    <property type="term" value="P:response to antibiotic"/>
    <property type="evidence" value="ECO:0007669"/>
    <property type="project" value="TreeGrafter"/>
</dbReference>
<dbReference type="EMBL" id="FNXF01000005">
    <property type="protein sequence ID" value="SEH85844.1"/>
    <property type="molecule type" value="Genomic_DNA"/>
</dbReference>
<name>A0A1H6LKF2_9GAMM</name>
<proteinExistence type="predicted"/>
<dbReference type="RefSeq" id="WP_092792545.1">
    <property type="nucleotide sequence ID" value="NZ_FNXF01000005.1"/>
</dbReference>